<dbReference type="PANTHER" id="PTHR23048:SF59">
    <property type="entry name" value="EF-HAND SUPERFAMILY PROTEIN"/>
    <property type="match status" value="1"/>
</dbReference>
<dbReference type="InterPro" id="IPR011992">
    <property type="entry name" value="EF-hand-dom_pair"/>
</dbReference>
<evidence type="ECO:0000256" key="3">
    <source>
        <dbReference type="SAM" id="MobiDB-lite"/>
    </source>
</evidence>
<dbReference type="InterPro" id="IPR050230">
    <property type="entry name" value="CALM/Myosin/TropC-like"/>
</dbReference>
<reference evidence="6" key="2">
    <citation type="submission" date="2016-06" db="UniProtKB">
        <authorList>
            <consortium name="WormBaseParasite"/>
        </authorList>
    </citation>
    <scope>IDENTIFICATION</scope>
</reference>
<dbReference type="Gene3D" id="1.10.238.10">
    <property type="entry name" value="EF-hand"/>
    <property type="match status" value="1"/>
</dbReference>
<organism evidence="5 6">
    <name type="scientific">Globodera pallida</name>
    <name type="common">Potato cyst nematode worm</name>
    <name type="synonym">Heterodera pallida</name>
    <dbReference type="NCBI Taxonomy" id="36090"/>
    <lineage>
        <taxon>Eukaryota</taxon>
        <taxon>Metazoa</taxon>
        <taxon>Ecdysozoa</taxon>
        <taxon>Nematoda</taxon>
        <taxon>Chromadorea</taxon>
        <taxon>Rhabditida</taxon>
        <taxon>Tylenchina</taxon>
        <taxon>Tylenchomorpha</taxon>
        <taxon>Tylenchoidea</taxon>
        <taxon>Heteroderidae</taxon>
        <taxon>Heteroderinae</taxon>
        <taxon>Globodera</taxon>
    </lineage>
</organism>
<keyword evidence="5" id="KW-1185">Reference proteome</keyword>
<dbReference type="SMART" id="SM00054">
    <property type="entry name" value="EFh"/>
    <property type="match status" value="1"/>
</dbReference>
<feature type="domain" description="EF-hand" evidence="4">
    <location>
        <begin position="115"/>
        <end position="150"/>
    </location>
</feature>
<dbReference type="InterPro" id="IPR002048">
    <property type="entry name" value="EF_hand_dom"/>
</dbReference>
<feature type="compositionally biased region" description="Low complexity" evidence="3">
    <location>
        <begin position="16"/>
        <end position="29"/>
    </location>
</feature>
<evidence type="ECO:0000313" key="6">
    <source>
        <dbReference type="WBParaSite" id="GPLIN_000266500"/>
    </source>
</evidence>
<dbReference type="PANTHER" id="PTHR23048">
    <property type="entry name" value="MYOSIN LIGHT CHAIN 1, 3"/>
    <property type="match status" value="1"/>
</dbReference>
<dbReference type="GO" id="GO:0016460">
    <property type="term" value="C:myosin II complex"/>
    <property type="evidence" value="ECO:0007669"/>
    <property type="project" value="TreeGrafter"/>
</dbReference>
<dbReference type="AlphaFoldDB" id="A0A183BPX9"/>
<dbReference type="GO" id="GO:0005509">
    <property type="term" value="F:calcium ion binding"/>
    <property type="evidence" value="ECO:0007669"/>
    <property type="project" value="InterPro"/>
</dbReference>
<evidence type="ECO:0000313" key="5">
    <source>
        <dbReference type="Proteomes" id="UP000050741"/>
    </source>
</evidence>
<evidence type="ECO:0000256" key="1">
    <source>
        <dbReference type="ARBA" id="ARBA00022737"/>
    </source>
</evidence>
<evidence type="ECO:0000256" key="2">
    <source>
        <dbReference type="ARBA" id="ARBA00022837"/>
    </source>
</evidence>
<dbReference type="WBParaSite" id="GPLIN_000266500">
    <property type="protein sequence ID" value="GPLIN_000266500"/>
    <property type="gene ID" value="GPLIN_000266500"/>
</dbReference>
<dbReference type="CDD" id="cd00051">
    <property type="entry name" value="EFh"/>
    <property type="match status" value="1"/>
</dbReference>
<dbReference type="Pfam" id="PF13499">
    <property type="entry name" value="EF-hand_7"/>
    <property type="match status" value="1"/>
</dbReference>
<evidence type="ECO:0000259" key="4">
    <source>
        <dbReference type="PROSITE" id="PS50222"/>
    </source>
</evidence>
<dbReference type="Proteomes" id="UP000050741">
    <property type="component" value="Unassembled WGS sequence"/>
</dbReference>
<keyword evidence="1" id="KW-0677">Repeat</keyword>
<dbReference type="SUPFAM" id="SSF47473">
    <property type="entry name" value="EF-hand"/>
    <property type="match status" value="1"/>
</dbReference>
<proteinExistence type="predicted"/>
<name>A0A183BPX9_GLOPA</name>
<dbReference type="FunFam" id="1.10.238.10:FF:000001">
    <property type="entry name" value="Calmodulin 1"/>
    <property type="match status" value="1"/>
</dbReference>
<sequence length="190" mass="20604">MGDIGERVNNKIAGCSSTSAPPSSASSSSGERVPNSEFVSSICAQFEGNGGQIAIKRLKIVMRALGLEPRQAEVDEYTKKLLQNSKARQSKPLSFTALELAELLAERLQKDAVKGVDEELHSVFRLFDTDGKGFISVNDLRRVADELGERISEEEFREMITVAVSGGGGIGSDRVSETDFSAIMKKISLY</sequence>
<protein>
    <submittedName>
        <fullName evidence="6">EF-hand domain-containing protein</fullName>
    </submittedName>
</protein>
<keyword evidence="2" id="KW-0106">Calcium</keyword>
<reference evidence="5" key="1">
    <citation type="submission" date="2014-05" db="EMBL/GenBank/DDBJ databases">
        <title>The genome and life-stage specific transcriptomes of Globodera pallida elucidate key aspects of plant parasitism by a cyst nematode.</title>
        <authorList>
            <person name="Cotton J.A."/>
            <person name="Lilley C.J."/>
            <person name="Jones L.M."/>
            <person name="Kikuchi T."/>
            <person name="Reid A.J."/>
            <person name="Thorpe P."/>
            <person name="Tsai I.J."/>
            <person name="Beasley H."/>
            <person name="Blok V."/>
            <person name="Cock P.J.A."/>
            <person name="Van den Akker S.E."/>
            <person name="Holroyd N."/>
            <person name="Hunt M."/>
            <person name="Mantelin S."/>
            <person name="Naghra H."/>
            <person name="Pain A."/>
            <person name="Palomares-Rius J.E."/>
            <person name="Zarowiecki M."/>
            <person name="Berriman M."/>
            <person name="Jones J.T."/>
            <person name="Urwin P.E."/>
        </authorList>
    </citation>
    <scope>NUCLEOTIDE SEQUENCE [LARGE SCALE GENOMIC DNA]</scope>
    <source>
        <strain evidence="5">Lindley</strain>
    </source>
</reference>
<dbReference type="PROSITE" id="PS50222">
    <property type="entry name" value="EF_HAND_2"/>
    <property type="match status" value="1"/>
</dbReference>
<accession>A0A183BPX9</accession>
<feature type="region of interest" description="Disordered" evidence="3">
    <location>
        <begin position="1"/>
        <end position="32"/>
    </location>
</feature>